<dbReference type="AlphaFoldDB" id="A0A160NZC9"/>
<protein>
    <submittedName>
        <fullName evidence="2">Uncharacterized protein</fullName>
    </submittedName>
</protein>
<evidence type="ECO:0000313" key="2">
    <source>
        <dbReference type="EMBL" id="BAU83313.1"/>
    </source>
</evidence>
<dbReference type="EMBL" id="AP017424">
    <property type="protein sequence ID" value="BAU83313.1"/>
    <property type="molecule type" value="Genomic_DNA"/>
</dbReference>
<feature type="region of interest" description="Disordered" evidence="1">
    <location>
        <begin position="1"/>
        <end position="26"/>
    </location>
</feature>
<evidence type="ECO:0000256" key="1">
    <source>
        <dbReference type="SAM" id="MobiDB-lite"/>
    </source>
</evidence>
<gene>
    <name evidence="2" type="ORF">SLA_2386</name>
</gene>
<proteinExistence type="predicted"/>
<dbReference type="KEGG" id="slau:SLA_2386"/>
<accession>A0A160NZC9</accession>
<dbReference type="Proteomes" id="UP000217676">
    <property type="component" value="Chromosome"/>
</dbReference>
<keyword evidence="3" id="KW-1185">Reference proteome</keyword>
<evidence type="ECO:0000313" key="3">
    <source>
        <dbReference type="Proteomes" id="UP000217676"/>
    </source>
</evidence>
<feature type="compositionally biased region" description="Polar residues" evidence="1">
    <location>
        <begin position="1"/>
        <end position="10"/>
    </location>
</feature>
<organism evidence="2 3">
    <name type="scientific">Streptomyces laurentii</name>
    <dbReference type="NCBI Taxonomy" id="39478"/>
    <lineage>
        <taxon>Bacteria</taxon>
        <taxon>Bacillati</taxon>
        <taxon>Actinomycetota</taxon>
        <taxon>Actinomycetes</taxon>
        <taxon>Kitasatosporales</taxon>
        <taxon>Streptomycetaceae</taxon>
        <taxon>Streptomyces</taxon>
    </lineage>
</organism>
<sequence>MSTHGTQLPQSGGLVQAADGSRWRTADHAPDGEQLYVLNGVNPTTCARWVRARESELVELVGELTPVVDLVKGGVR</sequence>
<name>A0A160NZC9_STRLU</name>
<reference evidence="2 3" key="1">
    <citation type="journal article" date="2016" name="Genome Announc.">
        <title>Complete Genome Sequence of Thiostrepton-Producing Streptomyces laurentii ATCC 31255.</title>
        <authorList>
            <person name="Doi K."/>
            <person name="Fujino Y."/>
            <person name="Nagayoshi Y."/>
            <person name="Ohshima T."/>
            <person name="Ogata S."/>
        </authorList>
    </citation>
    <scope>NUCLEOTIDE SEQUENCE [LARGE SCALE GENOMIC DNA]</scope>
    <source>
        <strain evidence="2 3">ATCC 31255</strain>
    </source>
</reference>